<evidence type="ECO:0000313" key="1">
    <source>
        <dbReference type="EMBL" id="ACZ01617.1"/>
    </source>
</evidence>
<protein>
    <submittedName>
        <fullName evidence="1">Uncharacterized protein</fullName>
    </submittedName>
</protein>
<gene>
    <name evidence="1" type="ordered locus">Smon_1162</name>
</gene>
<dbReference type="EMBL" id="CP001779">
    <property type="protein sequence ID" value="ACZ01617.1"/>
    <property type="molecule type" value="Genomic_DNA"/>
</dbReference>
<keyword evidence="2" id="KW-1185">Reference proteome</keyword>
<sequence>MNVRDVIDINIREDNGDNIIDLNTEDVKNQIIYMI</sequence>
<dbReference type="KEGG" id="smf:Smon_1162"/>
<evidence type="ECO:0000313" key="2">
    <source>
        <dbReference type="Proteomes" id="UP000002072"/>
    </source>
</evidence>
<dbReference type="HOGENOM" id="CLU_3367663_0_0_0"/>
<organism evidence="1 2">
    <name type="scientific">Streptobacillus moniliformis (strain ATCC 14647 / DSM 12112 / NCTC 10651 / 9901)</name>
    <dbReference type="NCBI Taxonomy" id="519441"/>
    <lineage>
        <taxon>Bacteria</taxon>
        <taxon>Fusobacteriati</taxon>
        <taxon>Fusobacteriota</taxon>
        <taxon>Fusobacteriia</taxon>
        <taxon>Fusobacteriales</taxon>
        <taxon>Leptotrichiaceae</taxon>
        <taxon>Streptobacillus</taxon>
    </lineage>
</organism>
<dbReference type="AlphaFoldDB" id="D1AV57"/>
<dbReference type="STRING" id="519441.Smon_1162"/>
<dbReference type="Proteomes" id="UP000002072">
    <property type="component" value="Chromosome"/>
</dbReference>
<proteinExistence type="predicted"/>
<name>D1AV57_STRM9</name>
<accession>D1AV57</accession>
<reference evidence="1 2" key="1">
    <citation type="journal article" date="2009" name="Stand. Genomic Sci.">
        <title>Complete genome sequence of Streptobacillus moniliformis type strain (9901T).</title>
        <authorList>
            <person name="Nolan M."/>
            <person name="Gronow S."/>
            <person name="Lapidus A."/>
            <person name="Ivanova N."/>
            <person name="Copeland A."/>
            <person name="Lucas S."/>
            <person name="Del Rio T.G."/>
            <person name="Chen F."/>
            <person name="Tice H."/>
            <person name="Pitluck S."/>
            <person name="Cheng J.F."/>
            <person name="Sims D."/>
            <person name="Meincke L."/>
            <person name="Bruce D."/>
            <person name="Goodwin L."/>
            <person name="Brettin T."/>
            <person name="Han C."/>
            <person name="Detter J.C."/>
            <person name="Ovchinikova G."/>
            <person name="Pati A."/>
            <person name="Mavromatis K."/>
            <person name="Mikhailova N."/>
            <person name="Chen A."/>
            <person name="Palaniappan K."/>
            <person name="Land M."/>
            <person name="Hauser L."/>
            <person name="Chang Y.J."/>
            <person name="Jeffries C.D."/>
            <person name="Rohde M."/>
            <person name="Sproer C."/>
            <person name="Goker M."/>
            <person name="Bristow J."/>
            <person name="Eisen J.A."/>
            <person name="Markowitz V."/>
            <person name="Hugenholtz P."/>
            <person name="Kyrpides N.C."/>
            <person name="Klenk H.P."/>
            <person name="Chain P."/>
        </authorList>
    </citation>
    <scope>NUCLEOTIDE SEQUENCE [LARGE SCALE GENOMIC DNA]</scope>
    <source>
        <strain evidence="2">ATCC 14647 / DSM 12112 / NCTC 10651 / 9901</strain>
    </source>
</reference>